<proteinExistence type="predicted"/>
<name>A0A9N9VXF3_9HYPO</name>
<evidence type="ECO:0000313" key="1">
    <source>
        <dbReference type="EMBL" id="CAH0032713.1"/>
    </source>
</evidence>
<dbReference type="EMBL" id="CABFNQ020000744">
    <property type="protein sequence ID" value="CAH0032713.1"/>
    <property type="molecule type" value="Genomic_DNA"/>
</dbReference>
<sequence>MSVHYNRAGHKTNCFLLICPLGWEDWPRKGSGRVAGLAGLGKGLQRHDVLAPARLLQLILPVGKEKSG</sequence>
<organism evidence="1 2">
    <name type="scientific">Clonostachys rhizophaga</name>
    <dbReference type="NCBI Taxonomy" id="160324"/>
    <lineage>
        <taxon>Eukaryota</taxon>
        <taxon>Fungi</taxon>
        <taxon>Dikarya</taxon>
        <taxon>Ascomycota</taxon>
        <taxon>Pezizomycotina</taxon>
        <taxon>Sordariomycetes</taxon>
        <taxon>Hypocreomycetidae</taxon>
        <taxon>Hypocreales</taxon>
        <taxon>Bionectriaceae</taxon>
        <taxon>Clonostachys</taxon>
    </lineage>
</organism>
<evidence type="ECO:0000313" key="2">
    <source>
        <dbReference type="Proteomes" id="UP000696573"/>
    </source>
</evidence>
<dbReference type="Proteomes" id="UP000696573">
    <property type="component" value="Unassembled WGS sequence"/>
</dbReference>
<keyword evidence="2" id="KW-1185">Reference proteome</keyword>
<gene>
    <name evidence="1" type="ORF">CRHIZ90672A_00002495</name>
</gene>
<dbReference type="AlphaFoldDB" id="A0A9N9VXF3"/>
<comment type="caution">
    <text evidence="1">The sequence shown here is derived from an EMBL/GenBank/DDBJ whole genome shotgun (WGS) entry which is preliminary data.</text>
</comment>
<protein>
    <submittedName>
        <fullName evidence="1">Uncharacterized protein</fullName>
    </submittedName>
</protein>
<accession>A0A9N9VXF3</accession>
<reference evidence="1" key="1">
    <citation type="submission" date="2021-10" db="EMBL/GenBank/DDBJ databases">
        <authorList>
            <person name="Piombo E."/>
        </authorList>
    </citation>
    <scope>NUCLEOTIDE SEQUENCE</scope>
</reference>